<protein>
    <submittedName>
        <fullName evidence="2">Uncharacterized protein</fullName>
    </submittedName>
</protein>
<dbReference type="EMBL" id="AZBU02000001">
    <property type="protein sequence ID" value="TMS36355.1"/>
    <property type="molecule type" value="Genomic_DNA"/>
</dbReference>
<feature type="region of interest" description="Disordered" evidence="1">
    <location>
        <begin position="1"/>
        <end position="52"/>
    </location>
</feature>
<accession>A0A4U8UUI4</accession>
<evidence type="ECO:0000313" key="3">
    <source>
        <dbReference type="Proteomes" id="UP000298663"/>
    </source>
</evidence>
<proteinExistence type="predicted"/>
<organism evidence="2 3">
    <name type="scientific">Steinernema carpocapsae</name>
    <name type="common">Entomopathogenic nematode</name>
    <dbReference type="NCBI Taxonomy" id="34508"/>
    <lineage>
        <taxon>Eukaryota</taxon>
        <taxon>Metazoa</taxon>
        <taxon>Ecdysozoa</taxon>
        <taxon>Nematoda</taxon>
        <taxon>Chromadorea</taxon>
        <taxon>Rhabditida</taxon>
        <taxon>Tylenchina</taxon>
        <taxon>Panagrolaimomorpha</taxon>
        <taxon>Strongyloidoidea</taxon>
        <taxon>Steinernematidae</taxon>
        <taxon>Steinernema</taxon>
    </lineage>
</organism>
<keyword evidence="3" id="KW-1185">Reference proteome</keyword>
<reference evidence="2 3" key="1">
    <citation type="journal article" date="2015" name="Genome Biol.">
        <title>Comparative genomics of Steinernema reveals deeply conserved gene regulatory networks.</title>
        <authorList>
            <person name="Dillman A.R."/>
            <person name="Macchietto M."/>
            <person name="Porter C.F."/>
            <person name="Rogers A."/>
            <person name="Williams B."/>
            <person name="Antoshechkin I."/>
            <person name="Lee M.M."/>
            <person name="Goodwin Z."/>
            <person name="Lu X."/>
            <person name="Lewis E.E."/>
            <person name="Goodrich-Blair H."/>
            <person name="Stock S.P."/>
            <person name="Adams B.J."/>
            <person name="Sternberg P.W."/>
            <person name="Mortazavi A."/>
        </authorList>
    </citation>
    <scope>NUCLEOTIDE SEQUENCE [LARGE SCALE GENOMIC DNA]</scope>
    <source>
        <strain evidence="2 3">ALL</strain>
    </source>
</reference>
<name>A0A4U8UUI4_STECR</name>
<dbReference type="EMBL" id="CM016762">
    <property type="protein sequence ID" value="TMS36355.1"/>
    <property type="molecule type" value="Genomic_DNA"/>
</dbReference>
<comment type="caution">
    <text evidence="2">The sequence shown here is derived from an EMBL/GenBank/DDBJ whole genome shotgun (WGS) entry which is preliminary data.</text>
</comment>
<dbReference type="AlphaFoldDB" id="A0A4U8UUI4"/>
<gene>
    <name evidence="2" type="ORF">L596_003541</name>
</gene>
<reference evidence="2 3" key="2">
    <citation type="journal article" date="2019" name="G3 (Bethesda)">
        <title>Hybrid Assembly of the Genome of the Entomopathogenic Nematode Steinernema carpocapsae Identifies the X-Chromosome.</title>
        <authorList>
            <person name="Serra L."/>
            <person name="Macchietto M."/>
            <person name="Macias-Munoz A."/>
            <person name="McGill C.J."/>
            <person name="Rodriguez I.M."/>
            <person name="Rodriguez B."/>
            <person name="Murad R."/>
            <person name="Mortazavi A."/>
        </authorList>
    </citation>
    <scope>NUCLEOTIDE SEQUENCE [LARGE SCALE GENOMIC DNA]</scope>
    <source>
        <strain evidence="2 3">ALL</strain>
    </source>
</reference>
<evidence type="ECO:0000256" key="1">
    <source>
        <dbReference type="SAM" id="MobiDB-lite"/>
    </source>
</evidence>
<dbReference type="Proteomes" id="UP000298663">
    <property type="component" value="Chromosome X"/>
</dbReference>
<evidence type="ECO:0000313" key="2">
    <source>
        <dbReference type="EMBL" id="TMS36355.1"/>
    </source>
</evidence>
<sequence length="88" mass="9553">MNTRNFDLSACDPHDVDDEDLGVGPQHIGISANQDESVDSSDSRGYDSGQASCAAEEDAVPDGFLRLELTTDILNQLCGFFAYLFSDF</sequence>